<sequence length="33" mass="3430">MRLEATEIHELGHSCGIGEAEDTGALPGGEVYS</sequence>
<dbReference type="STRING" id="519442.Huta_2652"/>
<accession>C7NQ87</accession>
<dbReference type="AlphaFoldDB" id="C7NQ87"/>
<proteinExistence type="predicted"/>
<keyword evidence="3" id="KW-1185">Reference proteome</keyword>
<protein>
    <submittedName>
        <fullName evidence="2">Uncharacterized protein</fullName>
    </submittedName>
</protein>
<feature type="region of interest" description="Disordered" evidence="1">
    <location>
        <begin position="1"/>
        <end position="33"/>
    </location>
</feature>
<dbReference type="KEGG" id="hut:Huta_2652"/>
<evidence type="ECO:0000256" key="1">
    <source>
        <dbReference type="SAM" id="MobiDB-lite"/>
    </source>
</evidence>
<dbReference type="Proteomes" id="UP000002071">
    <property type="component" value="Chromosome"/>
</dbReference>
<gene>
    <name evidence="2" type="ordered locus">Huta_2652</name>
</gene>
<organism evidence="2 3">
    <name type="scientific">Halorhabdus utahensis (strain DSM 12940 / JCM 11049 / AX-2)</name>
    <dbReference type="NCBI Taxonomy" id="519442"/>
    <lineage>
        <taxon>Archaea</taxon>
        <taxon>Methanobacteriati</taxon>
        <taxon>Methanobacteriota</taxon>
        <taxon>Stenosarchaea group</taxon>
        <taxon>Halobacteria</taxon>
        <taxon>Halobacteriales</taxon>
        <taxon>Haloarculaceae</taxon>
        <taxon>Halorhabdus</taxon>
    </lineage>
</organism>
<evidence type="ECO:0000313" key="3">
    <source>
        <dbReference type="Proteomes" id="UP000002071"/>
    </source>
</evidence>
<feature type="compositionally biased region" description="Basic and acidic residues" evidence="1">
    <location>
        <begin position="1"/>
        <end position="12"/>
    </location>
</feature>
<name>C7NQ87_HALUD</name>
<dbReference type="HOGENOM" id="CLU_3379897_0_0_2"/>
<reference evidence="2 3" key="1">
    <citation type="journal article" date="2009" name="Stand. Genomic Sci.">
        <title>Complete genome sequence of Halorhabdus utahensis type strain (AX-2).</title>
        <authorList>
            <person name="Anderson I."/>
            <person name="Tindall B.J."/>
            <person name="Pomrenke H."/>
            <person name="Goker M."/>
            <person name="Lapidus A."/>
            <person name="Nolan M."/>
            <person name="Copeland A."/>
            <person name="Glavina Del Rio T."/>
            <person name="Chen F."/>
            <person name="Tice H."/>
            <person name="Cheng J.F."/>
            <person name="Lucas S."/>
            <person name="Chertkov O."/>
            <person name="Bruce D."/>
            <person name="Brettin T."/>
            <person name="Detter J.C."/>
            <person name="Han C."/>
            <person name="Goodwin L."/>
            <person name="Land M."/>
            <person name="Hauser L."/>
            <person name="Chang Y.J."/>
            <person name="Jeffries C.D."/>
            <person name="Pitluck S."/>
            <person name="Pati A."/>
            <person name="Mavromatis K."/>
            <person name="Ivanova N."/>
            <person name="Ovchinnikova G."/>
            <person name="Chen A."/>
            <person name="Palaniappan K."/>
            <person name="Chain P."/>
            <person name="Rohde M."/>
            <person name="Bristow J."/>
            <person name="Eisen J.A."/>
            <person name="Markowitz V."/>
            <person name="Hugenholtz P."/>
            <person name="Kyrpides N.C."/>
            <person name="Klenk H.P."/>
        </authorList>
    </citation>
    <scope>NUCLEOTIDE SEQUENCE [LARGE SCALE GENOMIC DNA]</scope>
    <source>
        <strain evidence="3">DSM 12940 / JCM 11049 / AX-2</strain>
    </source>
</reference>
<evidence type="ECO:0000313" key="2">
    <source>
        <dbReference type="EMBL" id="ACV12813.1"/>
    </source>
</evidence>
<dbReference type="EMBL" id="CP001687">
    <property type="protein sequence ID" value="ACV12813.1"/>
    <property type="molecule type" value="Genomic_DNA"/>
</dbReference>